<evidence type="ECO:0000313" key="1">
    <source>
        <dbReference type="EMBL" id="KAJ8941513.1"/>
    </source>
</evidence>
<evidence type="ECO:0008006" key="3">
    <source>
        <dbReference type="Google" id="ProtNLM"/>
    </source>
</evidence>
<comment type="caution">
    <text evidence="1">The sequence shown here is derived from an EMBL/GenBank/DDBJ whole genome shotgun (WGS) entry which is preliminary data.</text>
</comment>
<proteinExistence type="predicted"/>
<reference evidence="1" key="1">
    <citation type="journal article" date="2023" name="Insect Mol. Biol.">
        <title>Genome sequencing provides insights into the evolution of gene families encoding plant cell wall-degrading enzymes in longhorned beetles.</title>
        <authorList>
            <person name="Shin N.R."/>
            <person name="Okamura Y."/>
            <person name="Kirsch R."/>
            <person name="Pauchet Y."/>
        </authorList>
    </citation>
    <scope>NUCLEOTIDE SEQUENCE</scope>
    <source>
        <strain evidence="1">AMC_N1</strain>
    </source>
</reference>
<name>A0AAV8XR35_9CUCU</name>
<gene>
    <name evidence="1" type="ORF">NQ318_001795</name>
</gene>
<evidence type="ECO:0000313" key="2">
    <source>
        <dbReference type="Proteomes" id="UP001162162"/>
    </source>
</evidence>
<dbReference type="EMBL" id="JAPWTK010000364">
    <property type="protein sequence ID" value="KAJ8941513.1"/>
    <property type="molecule type" value="Genomic_DNA"/>
</dbReference>
<protein>
    <recommendedName>
        <fullName evidence="3">DUF4817 domain-containing protein</fullName>
    </recommendedName>
</protein>
<dbReference type="Proteomes" id="UP001162162">
    <property type="component" value="Unassembled WGS sequence"/>
</dbReference>
<dbReference type="AlphaFoldDB" id="A0AAV8XR35"/>
<accession>A0AAV8XR35</accession>
<organism evidence="1 2">
    <name type="scientific">Aromia moschata</name>
    <dbReference type="NCBI Taxonomy" id="1265417"/>
    <lineage>
        <taxon>Eukaryota</taxon>
        <taxon>Metazoa</taxon>
        <taxon>Ecdysozoa</taxon>
        <taxon>Arthropoda</taxon>
        <taxon>Hexapoda</taxon>
        <taxon>Insecta</taxon>
        <taxon>Pterygota</taxon>
        <taxon>Neoptera</taxon>
        <taxon>Endopterygota</taxon>
        <taxon>Coleoptera</taxon>
        <taxon>Polyphaga</taxon>
        <taxon>Cucujiformia</taxon>
        <taxon>Chrysomeloidea</taxon>
        <taxon>Cerambycidae</taxon>
        <taxon>Cerambycinae</taxon>
        <taxon>Callichromatini</taxon>
        <taxon>Aromia</taxon>
    </lineage>
</organism>
<sequence>MSWYGDVQRSQDQVCVVFNELYPNRSPINQSTVSRLVKKFQVTDSVKDSAKSGRPRTATGGDGALEILLSVRETPIQSSKVLTYTFDVSHQSVKNVYLNR</sequence>
<keyword evidence="2" id="KW-1185">Reference proteome</keyword>